<accession>A0ABQ2BXF7</accession>
<evidence type="ECO:0000313" key="3">
    <source>
        <dbReference type="Proteomes" id="UP000624701"/>
    </source>
</evidence>
<evidence type="ECO:0000259" key="1">
    <source>
        <dbReference type="Pfam" id="PF07995"/>
    </source>
</evidence>
<protein>
    <submittedName>
        <fullName evidence="2">Pyrroloquinoline-quinone glucose dehydrogenase</fullName>
    </submittedName>
</protein>
<dbReference type="Gene3D" id="2.120.10.30">
    <property type="entry name" value="TolB, C-terminal domain"/>
    <property type="match status" value="1"/>
</dbReference>
<reference evidence="3" key="1">
    <citation type="journal article" date="2019" name="Int. J. Syst. Evol. Microbiol.">
        <title>The Global Catalogue of Microorganisms (GCM) 10K type strain sequencing project: providing services to taxonomists for standard genome sequencing and annotation.</title>
        <authorList>
            <consortium name="The Broad Institute Genomics Platform"/>
            <consortium name="The Broad Institute Genome Sequencing Center for Infectious Disease"/>
            <person name="Wu L."/>
            <person name="Ma J."/>
        </authorList>
    </citation>
    <scope>NUCLEOTIDE SEQUENCE [LARGE SCALE GENOMIC DNA]</scope>
    <source>
        <strain evidence="3">CCM 8681</strain>
    </source>
</reference>
<dbReference type="Proteomes" id="UP000624701">
    <property type="component" value="Unassembled WGS sequence"/>
</dbReference>
<sequence length="394" mass="43692">MKQIKLLIVALSIVFTACGQKQDKKTETATVTELETQIEVGTESSVKADAATNINYKAETVVPDLSIPWGMAFLPDGSMLITEKAGELIHFKDGKKTSIEGLPDIYVRGQGGLLDIELHPDYANNGWLYITHASEDGGGNGGNTALLRAKLEGNRLTNVERLYKASPNSRRGQHFGSRIEFDNDGYLYFSIGDRGNRDENPQDITRDCGKVYRLNDDGSIPKDNPFVNEANAKTAIFSYGHRNPQGMTKHPKTGKIWVHEHGPKGGDEINVVQKGKNFGWPVISYGVNYSGTRFTDITVKEGMQQPLFYWVPSIAPSGMDFVTSDKYPDWDGNLLVGSLKFEYLERLVIENNEVTKREKLLEGMGRVRDVKQGPDGFIYVALENVGIVKIVPNS</sequence>
<evidence type="ECO:0000313" key="2">
    <source>
        <dbReference type="EMBL" id="GGI57182.1"/>
    </source>
</evidence>
<feature type="domain" description="Glucose/Sorbosone dehydrogenase" evidence="1">
    <location>
        <begin position="65"/>
        <end position="384"/>
    </location>
</feature>
<dbReference type="PROSITE" id="PS51257">
    <property type="entry name" value="PROKAR_LIPOPROTEIN"/>
    <property type="match status" value="1"/>
</dbReference>
<dbReference type="InterPro" id="IPR012938">
    <property type="entry name" value="Glc/Sorbosone_DH"/>
</dbReference>
<dbReference type="RefSeq" id="WP_188374059.1">
    <property type="nucleotide sequence ID" value="NZ_BMDQ01000001.1"/>
</dbReference>
<dbReference type="PANTHER" id="PTHR19328:SF75">
    <property type="entry name" value="ALDOSE SUGAR DEHYDROGENASE YLII"/>
    <property type="match status" value="1"/>
</dbReference>
<name>A0ABQ2BXF7_9FLAO</name>
<dbReference type="InterPro" id="IPR011042">
    <property type="entry name" value="6-blade_b-propeller_TolB-like"/>
</dbReference>
<comment type="caution">
    <text evidence="2">The sequence shown here is derived from an EMBL/GenBank/DDBJ whole genome shotgun (WGS) entry which is preliminary data.</text>
</comment>
<organism evidence="2 3">
    <name type="scientific">Winogradskyella haliclonae</name>
    <dbReference type="NCBI Taxonomy" id="2048558"/>
    <lineage>
        <taxon>Bacteria</taxon>
        <taxon>Pseudomonadati</taxon>
        <taxon>Bacteroidota</taxon>
        <taxon>Flavobacteriia</taxon>
        <taxon>Flavobacteriales</taxon>
        <taxon>Flavobacteriaceae</taxon>
        <taxon>Winogradskyella</taxon>
    </lineage>
</organism>
<proteinExistence type="predicted"/>
<dbReference type="PANTHER" id="PTHR19328">
    <property type="entry name" value="HEDGEHOG-INTERACTING PROTEIN"/>
    <property type="match status" value="1"/>
</dbReference>
<dbReference type="SUPFAM" id="SSF50952">
    <property type="entry name" value="Soluble quinoprotein glucose dehydrogenase"/>
    <property type="match status" value="1"/>
</dbReference>
<dbReference type="Pfam" id="PF07995">
    <property type="entry name" value="GSDH"/>
    <property type="match status" value="1"/>
</dbReference>
<gene>
    <name evidence="2" type="ORF">GCM10011444_14910</name>
</gene>
<dbReference type="InterPro" id="IPR011041">
    <property type="entry name" value="Quinoprot_gluc/sorb_DH_b-prop"/>
</dbReference>
<keyword evidence="3" id="KW-1185">Reference proteome</keyword>
<dbReference type="EMBL" id="BMDQ01000001">
    <property type="protein sequence ID" value="GGI57182.1"/>
    <property type="molecule type" value="Genomic_DNA"/>
</dbReference>